<evidence type="ECO:0000256" key="1">
    <source>
        <dbReference type="SAM" id="MobiDB-lite"/>
    </source>
</evidence>
<dbReference type="Pfam" id="PF07648">
    <property type="entry name" value="Kazal_2"/>
    <property type="match status" value="1"/>
</dbReference>
<evidence type="ECO:0000313" key="4">
    <source>
        <dbReference type="Proteomes" id="UP001073227"/>
    </source>
</evidence>
<comment type="caution">
    <text evidence="3">The sequence shown here is derived from an EMBL/GenBank/DDBJ whole genome shotgun (WGS) entry which is preliminary data.</text>
</comment>
<keyword evidence="4" id="KW-1185">Reference proteome</keyword>
<dbReference type="RefSeq" id="WP_267651918.1">
    <property type="nucleotide sequence ID" value="NZ_JAOVZR010000001.1"/>
</dbReference>
<name>A0ABT3Z3D6_9HYPH</name>
<feature type="compositionally biased region" description="Basic and acidic residues" evidence="1">
    <location>
        <begin position="161"/>
        <end position="173"/>
    </location>
</feature>
<sequence length="230" mass="25187">MSSGLAMFDPTRILTSAGWRLFAVAAAGLLLSACEVTETTTTYRSGPVCAAVYQPVCAERRGDRQGFPNACEARAEGWQVVAEGQCGRSDARGNRGRDYRDSDRRDDRDSRNSRRDRDYQRRDSRDSSRRDRNRDADATRRPRERTPETQAVTPNRPARPARRDSSNRPDRSIRPAAPAAPAVAGGTCPQVFQQVCGQLNGRTQMFMNSCVLNSAGAVAVAAGQCMGSNN</sequence>
<feature type="compositionally biased region" description="Low complexity" evidence="1">
    <location>
        <begin position="175"/>
        <end position="184"/>
    </location>
</feature>
<feature type="region of interest" description="Disordered" evidence="1">
    <location>
        <begin position="87"/>
        <end position="184"/>
    </location>
</feature>
<dbReference type="InterPro" id="IPR002350">
    <property type="entry name" value="Kazal_dom"/>
</dbReference>
<dbReference type="GO" id="GO:0004867">
    <property type="term" value="F:serine-type endopeptidase inhibitor activity"/>
    <property type="evidence" value="ECO:0007669"/>
    <property type="project" value="UniProtKB-KW"/>
</dbReference>
<feature type="domain" description="Kazal-like" evidence="2">
    <location>
        <begin position="187"/>
        <end position="217"/>
    </location>
</feature>
<protein>
    <submittedName>
        <fullName evidence="3">Kazal-type serine protease inhibitor domain-containing protein</fullName>
    </submittedName>
</protein>
<evidence type="ECO:0000259" key="2">
    <source>
        <dbReference type="Pfam" id="PF07648"/>
    </source>
</evidence>
<evidence type="ECO:0000313" key="3">
    <source>
        <dbReference type="EMBL" id="MCY0146234.1"/>
    </source>
</evidence>
<organism evidence="3 4">
    <name type="scientific">Hoeflea algicola</name>
    <dbReference type="NCBI Taxonomy" id="2983763"/>
    <lineage>
        <taxon>Bacteria</taxon>
        <taxon>Pseudomonadati</taxon>
        <taxon>Pseudomonadota</taxon>
        <taxon>Alphaproteobacteria</taxon>
        <taxon>Hyphomicrobiales</taxon>
        <taxon>Rhizobiaceae</taxon>
        <taxon>Hoeflea</taxon>
    </lineage>
</organism>
<gene>
    <name evidence="3" type="ORF">OEG84_00495</name>
</gene>
<keyword evidence="3" id="KW-0646">Protease inhibitor</keyword>
<reference evidence="3" key="1">
    <citation type="submission" date="2022-10" db="EMBL/GenBank/DDBJ databases">
        <title>Hoeflea sp. G2-23, isolated from marine algae.</title>
        <authorList>
            <person name="Kristyanto S."/>
            <person name="Kim J.M."/>
            <person name="Jeon C.O."/>
        </authorList>
    </citation>
    <scope>NUCLEOTIDE SEQUENCE</scope>
    <source>
        <strain evidence="3">G2-23</strain>
    </source>
</reference>
<dbReference type="EMBL" id="JAOVZR010000001">
    <property type="protein sequence ID" value="MCY0146234.1"/>
    <property type="molecule type" value="Genomic_DNA"/>
</dbReference>
<proteinExistence type="predicted"/>
<keyword evidence="3" id="KW-0722">Serine protease inhibitor</keyword>
<feature type="compositionally biased region" description="Basic and acidic residues" evidence="1">
    <location>
        <begin position="89"/>
        <end position="147"/>
    </location>
</feature>
<dbReference type="Proteomes" id="UP001073227">
    <property type="component" value="Unassembled WGS sequence"/>
</dbReference>
<accession>A0ABT3Z3D6</accession>
<dbReference type="Gene3D" id="3.30.60.30">
    <property type="match status" value="1"/>
</dbReference>